<accession>A0A6G1C1X5</accession>
<dbReference type="OrthoDB" id="608606at2759"/>
<name>A0A6G1C1X5_9ORYZ</name>
<dbReference type="InterPro" id="IPR036047">
    <property type="entry name" value="F-box-like_dom_sf"/>
</dbReference>
<dbReference type="Proteomes" id="UP000479710">
    <property type="component" value="Unassembled WGS sequence"/>
</dbReference>
<comment type="caution">
    <text evidence="1">The sequence shown here is derived from an EMBL/GenBank/DDBJ whole genome shotgun (WGS) entry which is preliminary data.</text>
</comment>
<proteinExistence type="predicted"/>
<evidence type="ECO:0008006" key="3">
    <source>
        <dbReference type="Google" id="ProtNLM"/>
    </source>
</evidence>
<organism evidence="1 2">
    <name type="scientific">Oryza meyeriana var. granulata</name>
    <dbReference type="NCBI Taxonomy" id="110450"/>
    <lineage>
        <taxon>Eukaryota</taxon>
        <taxon>Viridiplantae</taxon>
        <taxon>Streptophyta</taxon>
        <taxon>Embryophyta</taxon>
        <taxon>Tracheophyta</taxon>
        <taxon>Spermatophyta</taxon>
        <taxon>Magnoliopsida</taxon>
        <taxon>Liliopsida</taxon>
        <taxon>Poales</taxon>
        <taxon>Poaceae</taxon>
        <taxon>BOP clade</taxon>
        <taxon>Oryzoideae</taxon>
        <taxon>Oryzeae</taxon>
        <taxon>Oryzinae</taxon>
        <taxon>Oryza</taxon>
        <taxon>Oryza meyeriana</taxon>
    </lineage>
</organism>
<dbReference type="SUPFAM" id="SSF81383">
    <property type="entry name" value="F-box domain"/>
    <property type="match status" value="1"/>
</dbReference>
<evidence type="ECO:0000313" key="1">
    <source>
        <dbReference type="EMBL" id="KAF0894170.1"/>
    </source>
</evidence>
<reference evidence="1 2" key="1">
    <citation type="submission" date="2019-11" db="EMBL/GenBank/DDBJ databases">
        <title>Whole genome sequence of Oryza granulata.</title>
        <authorList>
            <person name="Li W."/>
        </authorList>
    </citation>
    <scope>NUCLEOTIDE SEQUENCE [LARGE SCALE GENOMIC DNA]</scope>
    <source>
        <strain evidence="2">cv. Menghai</strain>
        <tissue evidence="1">Leaf</tissue>
    </source>
</reference>
<protein>
    <recommendedName>
        <fullName evidence="3">F-box domain-containing protein</fullName>
    </recommendedName>
</protein>
<gene>
    <name evidence="1" type="ORF">E2562_035260</name>
</gene>
<keyword evidence="2" id="KW-1185">Reference proteome</keyword>
<sequence length="92" mass="10231">MATSTSRQRHDRLSALPDGILTRVLSHLGSVDVACTVALSCWWRHLPAAVPVVDLVEPESDQISSAIVSKHFATLIRTFWLDVFWPPHDALD</sequence>
<evidence type="ECO:0000313" key="2">
    <source>
        <dbReference type="Proteomes" id="UP000479710"/>
    </source>
</evidence>
<dbReference type="AlphaFoldDB" id="A0A6G1C1X5"/>
<dbReference type="EMBL" id="SPHZ02000011">
    <property type="protein sequence ID" value="KAF0894170.1"/>
    <property type="molecule type" value="Genomic_DNA"/>
</dbReference>